<gene>
    <name evidence="4" type="ORF">EQ812_09785</name>
    <name evidence="3" type="ORF">FO454_06805</name>
    <name evidence="2" type="ORF">HMPREF3225_01104</name>
</gene>
<evidence type="ECO:0000313" key="3">
    <source>
        <dbReference type="EMBL" id="QEX38604.1"/>
    </source>
</evidence>
<evidence type="ECO:0000256" key="1">
    <source>
        <dbReference type="SAM" id="Phobius"/>
    </source>
</evidence>
<reference evidence="4 6" key="2">
    <citation type="journal article" date="2019" name="Sci. Transl. Med.">
        <title>Quorum sensing between bacterial species on the skin protects against epidermal injury in atopic dermatitis.</title>
        <authorList>
            <person name="Williams M.R."/>
        </authorList>
    </citation>
    <scope>NUCLEOTIDE SEQUENCE [LARGE SCALE GENOMIC DNA]</scope>
    <source>
        <strain evidence="4 6">E7</strain>
    </source>
</reference>
<evidence type="ECO:0000313" key="6">
    <source>
        <dbReference type="Proteomes" id="UP000293637"/>
    </source>
</evidence>
<evidence type="ECO:0000313" key="2">
    <source>
        <dbReference type="EMBL" id="KXA38701.1"/>
    </source>
</evidence>
<keyword evidence="1" id="KW-1133">Transmembrane helix</keyword>
<proteinExistence type="predicted"/>
<feature type="transmembrane region" description="Helical" evidence="1">
    <location>
        <begin position="6"/>
        <end position="23"/>
    </location>
</feature>
<keyword evidence="1" id="KW-0472">Membrane</keyword>
<dbReference type="EMBL" id="LRQI01000041">
    <property type="protein sequence ID" value="KXA38701.1"/>
    <property type="molecule type" value="Genomic_DNA"/>
</dbReference>
<reference evidence="2 5" key="1">
    <citation type="submission" date="2016-01" db="EMBL/GenBank/DDBJ databases">
        <authorList>
            <person name="Mitreva M."/>
            <person name="Pepin K.H."/>
            <person name="Mihindukulasuriya K.A."/>
            <person name="Fulton R."/>
            <person name="Fronick C."/>
            <person name="O'Laughlin M."/>
            <person name="Miner T."/>
            <person name="Herter B."/>
            <person name="Rosa B.A."/>
            <person name="Cordes M."/>
            <person name="Tomlinson C."/>
            <person name="Wollam A."/>
            <person name="Palsikar V.B."/>
            <person name="Mardis E.R."/>
            <person name="Wilson R.K."/>
        </authorList>
    </citation>
    <scope>NUCLEOTIDE SEQUENCE [LARGE SCALE GENOMIC DNA]</scope>
    <source>
        <strain evidence="2 5">MJR7738</strain>
    </source>
</reference>
<dbReference type="GeneID" id="58091825"/>
<sequence length="124" mass="13691">MKATRIIFGLGVGIAAGVAVTFLNRDNQSVKNATIDAKEPTGTNSELEREIENLKHNVYNVIDYTKQIKNESTAYASSIGDEIKSLIGNFKADINPNIEQLQSHIENLQNRGQQISEELSSDKN</sequence>
<dbReference type="Proteomes" id="UP000070063">
    <property type="component" value="Unassembled WGS sequence"/>
</dbReference>
<dbReference type="Proteomes" id="UP000293637">
    <property type="component" value="Unassembled WGS sequence"/>
</dbReference>
<dbReference type="OMA" id="EVKTMIG"/>
<keyword evidence="1" id="KW-0812">Transmembrane</keyword>
<evidence type="ECO:0000313" key="4">
    <source>
        <dbReference type="EMBL" id="TBW71753.1"/>
    </source>
</evidence>
<dbReference type="EMBL" id="CP041722">
    <property type="protein sequence ID" value="QEX38604.1"/>
    <property type="molecule type" value="Genomic_DNA"/>
</dbReference>
<reference evidence="3 7" key="3">
    <citation type="submission" date="2019-07" db="EMBL/GenBank/DDBJ databases">
        <title>Comparative genome analysis of staphylococcus lugdunensis shows clonal complex-dependent diversity of the putative virulence factor, ess/type vii locus.</title>
        <authorList>
            <person name="Lebeurre J."/>
            <person name="Dahyot S."/>
            <person name="Diene S."/>
            <person name="Paulay A."/>
            <person name="Aubourg M."/>
            <person name="Argemi X."/>
            <person name="Giard J.-C."/>
            <person name="Tournier I."/>
            <person name="Francois P."/>
            <person name="Pestel-Caron M."/>
        </authorList>
    </citation>
    <scope>NUCLEOTIDE SEQUENCE [LARGE SCALE GENOMIC DNA]</scope>
    <source>
        <strain evidence="3 7">SL13</strain>
    </source>
</reference>
<accession>A0A133Q752</accession>
<dbReference type="Proteomes" id="UP000325462">
    <property type="component" value="Chromosome"/>
</dbReference>
<organism evidence="4 6">
    <name type="scientific">Staphylococcus lugdunensis</name>
    <dbReference type="NCBI Taxonomy" id="28035"/>
    <lineage>
        <taxon>Bacteria</taxon>
        <taxon>Bacillati</taxon>
        <taxon>Bacillota</taxon>
        <taxon>Bacilli</taxon>
        <taxon>Bacillales</taxon>
        <taxon>Staphylococcaceae</taxon>
        <taxon>Staphylococcus</taxon>
    </lineage>
</organism>
<dbReference type="RefSeq" id="WP_002458774.1">
    <property type="nucleotide sequence ID" value="NZ_AP021848.1"/>
</dbReference>
<dbReference type="eggNOG" id="COG4980">
    <property type="taxonomic scope" value="Bacteria"/>
</dbReference>
<evidence type="ECO:0000313" key="5">
    <source>
        <dbReference type="Proteomes" id="UP000070063"/>
    </source>
</evidence>
<dbReference type="AlphaFoldDB" id="A0A133Q752"/>
<dbReference type="EMBL" id="SCHB01000006">
    <property type="protein sequence ID" value="TBW71753.1"/>
    <property type="molecule type" value="Genomic_DNA"/>
</dbReference>
<evidence type="ECO:0000313" key="7">
    <source>
        <dbReference type="Proteomes" id="UP000325462"/>
    </source>
</evidence>
<name>A0A133Q752_STALU</name>
<dbReference type="STRING" id="28035.B6N84_05375"/>
<protein>
    <submittedName>
        <fullName evidence="4">YtxH domain-containing protein</fullName>
    </submittedName>
</protein>
<keyword evidence="7" id="KW-1185">Reference proteome</keyword>